<dbReference type="AlphaFoldDB" id="A0A9Q1EE32"/>
<evidence type="ECO:0000259" key="1">
    <source>
        <dbReference type="PROSITE" id="PS50041"/>
    </source>
</evidence>
<evidence type="ECO:0000313" key="3">
    <source>
        <dbReference type="Proteomes" id="UP001152622"/>
    </source>
</evidence>
<dbReference type="PROSITE" id="PS50041">
    <property type="entry name" value="C_TYPE_LECTIN_2"/>
    <property type="match status" value="1"/>
</dbReference>
<dbReference type="InterPro" id="IPR001304">
    <property type="entry name" value="C-type_lectin-like"/>
</dbReference>
<dbReference type="PANTHER" id="PTHR22803">
    <property type="entry name" value="MANNOSE, PHOSPHOLIPASE, LECTIN RECEPTOR RELATED"/>
    <property type="match status" value="1"/>
</dbReference>
<feature type="domain" description="C-type lectin" evidence="1">
    <location>
        <begin position="45"/>
        <end position="163"/>
    </location>
</feature>
<dbReference type="Pfam" id="PF00059">
    <property type="entry name" value="Lectin_C"/>
    <property type="match status" value="1"/>
</dbReference>
<dbReference type="Proteomes" id="UP001152622">
    <property type="component" value="Chromosome 19"/>
</dbReference>
<protein>
    <recommendedName>
        <fullName evidence="1">C-type lectin domain-containing protein</fullName>
    </recommendedName>
</protein>
<reference evidence="2" key="1">
    <citation type="journal article" date="2023" name="Science">
        <title>Genome structures resolve the early diversification of teleost fishes.</title>
        <authorList>
            <person name="Parey E."/>
            <person name="Louis A."/>
            <person name="Montfort J."/>
            <person name="Bouchez O."/>
            <person name="Roques C."/>
            <person name="Iampietro C."/>
            <person name="Lluch J."/>
            <person name="Castinel A."/>
            <person name="Donnadieu C."/>
            <person name="Desvignes T."/>
            <person name="Floi Bucao C."/>
            <person name="Jouanno E."/>
            <person name="Wen M."/>
            <person name="Mejri S."/>
            <person name="Dirks R."/>
            <person name="Jansen H."/>
            <person name="Henkel C."/>
            <person name="Chen W.J."/>
            <person name="Zahm M."/>
            <person name="Cabau C."/>
            <person name="Klopp C."/>
            <person name="Thompson A.W."/>
            <person name="Robinson-Rechavi M."/>
            <person name="Braasch I."/>
            <person name="Lecointre G."/>
            <person name="Bobe J."/>
            <person name="Postlethwait J.H."/>
            <person name="Berthelot C."/>
            <person name="Roest Crollius H."/>
            <person name="Guiguen Y."/>
        </authorList>
    </citation>
    <scope>NUCLEOTIDE SEQUENCE</scope>
    <source>
        <strain evidence="2">WJC10195</strain>
    </source>
</reference>
<gene>
    <name evidence="2" type="ORF">SKAU_G00383080</name>
</gene>
<name>A0A9Q1EE32_SYNKA</name>
<organism evidence="2 3">
    <name type="scientific">Synaphobranchus kaupii</name>
    <name type="common">Kaup's arrowtooth eel</name>
    <dbReference type="NCBI Taxonomy" id="118154"/>
    <lineage>
        <taxon>Eukaryota</taxon>
        <taxon>Metazoa</taxon>
        <taxon>Chordata</taxon>
        <taxon>Craniata</taxon>
        <taxon>Vertebrata</taxon>
        <taxon>Euteleostomi</taxon>
        <taxon>Actinopterygii</taxon>
        <taxon>Neopterygii</taxon>
        <taxon>Teleostei</taxon>
        <taxon>Anguilliformes</taxon>
        <taxon>Synaphobranchidae</taxon>
        <taxon>Synaphobranchus</taxon>
    </lineage>
</organism>
<comment type="caution">
    <text evidence="2">The sequence shown here is derived from an EMBL/GenBank/DDBJ whole genome shotgun (WGS) entry which is preliminary data.</text>
</comment>
<dbReference type="InterPro" id="IPR016186">
    <property type="entry name" value="C-type_lectin-like/link_sf"/>
</dbReference>
<dbReference type="OrthoDB" id="7357196at2759"/>
<dbReference type="SUPFAM" id="SSF56436">
    <property type="entry name" value="C-type lectin-like"/>
    <property type="match status" value="1"/>
</dbReference>
<proteinExistence type="predicted"/>
<keyword evidence="3" id="KW-1185">Reference proteome</keyword>
<dbReference type="EMBL" id="JAINUF010000019">
    <property type="protein sequence ID" value="KAJ8337088.1"/>
    <property type="molecule type" value="Genomic_DNA"/>
</dbReference>
<dbReference type="InterPro" id="IPR016187">
    <property type="entry name" value="CTDL_fold"/>
</dbReference>
<dbReference type="InterPro" id="IPR050111">
    <property type="entry name" value="C-type_lectin/snaclec_domain"/>
</dbReference>
<dbReference type="CDD" id="cd00037">
    <property type="entry name" value="CLECT"/>
    <property type="match status" value="1"/>
</dbReference>
<dbReference type="SMART" id="SM00034">
    <property type="entry name" value="CLECT"/>
    <property type="match status" value="1"/>
</dbReference>
<dbReference type="Gene3D" id="3.10.100.10">
    <property type="entry name" value="Mannose-Binding Protein A, subunit A"/>
    <property type="match status" value="1"/>
</dbReference>
<evidence type="ECO:0000313" key="2">
    <source>
        <dbReference type="EMBL" id="KAJ8337088.1"/>
    </source>
</evidence>
<sequence length="167" mass="19039">MKRSIMVSATSVLLCAAILSGIAWCLMGFPWNRLWITVLTGWTEFHARCFKFISERKNWAGSEKICQNIGGNLASVHSEDEFTFIRELVKQHDSSEPGFWMGLSDRNQDGTWLWSDGSRVDFTLWNPGEPTNVGQKDGVQGNYRKTKGWNDLGNHWRLASVCVLRHC</sequence>
<accession>A0A9Q1EE32</accession>